<keyword evidence="2" id="KW-1185">Reference proteome</keyword>
<dbReference type="Proteomes" id="UP000326268">
    <property type="component" value="Unassembled WGS sequence"/>
</dbReference>
<accession>A0A5N7AKG8</accession>
<dbReference type="EMBL" id="ML737566">
    <property type="protein sequence ID" value="KAE8370341.1"/>
    <property type="molecule type" value="Genomic_DNA"/>
</dbReference>
<dbReference type="AlphaFoldDB" id="A0A5N7AKG8"/>
<evidence type="ECO:0000313" key="1">
    <source>
        <dbReference type="EMBL" id="KAE8370341.1"/>
    </source>
</evidence>
<organism evidence="1 2">
    <name type="scientific">Aspergillus caelatus</name>
    <dbReference type="NCBI Taxonomy" id="61420"/>
    <lineage>
        <taxon>Eukaryota</taxon>
        <taxon>Fungi</taxon>
        <taxon>Dikarya</taxon>
        <taxon>Ascomycota</taxon>
        <taxon>Pezizomycotina</taxon>
        <taxon>Eurotiomycetes</taxon>
        <taxon>Eurotiomycetidae</taxon>
        <taxon>Eurotiales</taxon>
        <taxon>Aspergillaceae</taxon>
        <taxon>Aspergillus</taxon>
        <taxon>Aspergillus subgen. Circumdati</taxon>
    </lineage>
</organism>
<dbReference type="RefSeq" id="XP_031933422.1">
    <property type="nucleotide sequence ID" value="XM_032077603.1"/>
</dbReference>
<name>A0A5N7AKG8_9EURO</name>
<sequence length="84" mass="9735">MMKLYTPYNTGATQKLHPTALRKLQYRGTEPALLRTKHIFAMDCDKESDLSFDVFISHRWGSCQIFEELSWVETLSSSRSFLAC</sequence>
<protein>
    <submittedName>
        <fullName evidence="1">Uncharacterized protein</fullName>
    </submittedName>
</protein>
<dbReference type="GeneID" id="43662049"/>
<evidence type="ECO:0000313" key="2">
    <source>
        <dbReference type="Proteomes" id="UP000326268"/>
    </source>
</evidence>
<reference evidence="1 2" key="1">
    <citation type="submission" date="2019-04" db="EMBL/GenBank/DDBJ databases">
        <title>Friends and foes A comparative genomics studyof 23 Aspergillus species from section Flavi.</title>
        <authorList>
            <consortium name="DOE Joint Genome Institute"/>
            <person name="Kjaerbolling I."/>
            <person name="Vesth T."/>
            <person name="Frisvad J.C."/>
            <person name="Nybo J.L."/>
            <person name="Theobald S."/>
            <person name="Kildgaard S."/>
            <person name="Isbrandt T."/>
            <person name="Kuo A."/>
            <person name="Sato A."/>
            <person name="Lyhne E.K."/>
            <person name="Kogle M.E."/>
            <person name="Wiebenga A."/>
            <person name="Kun R.S."/>
            <person name="Lubbers R.J."/>
            <person name="Makela M.R."/>
            <person name="Barry K."/>
            <person name="Chovatia M."/>
            <person name="Clum A."/>
            <person name="Daum C."/>
            <person name="Haridas S."/>
            <person name="He G."/>
            <person name="LaButti K."/>
            <person name="Lipzen A."/>
            <person name="Mondo S."/>
            <person name="Riley R."/>
            <person name="Salamov A."/>
            <person name="Simmons B.A."/>
            <person name="Magnuson J.K."/>
            <person name="Henrissat B."/>
            <person name="Mortensen U.H."/>
            <person name="Larsen T.O."/>
            <person name="Devries R.P."/>
            <person name="Grigoriev I.V."/>
            <person name="Machida M."/>
            <person name="Baker S.E."/>
            <person name="Andersen M.R."/>
        </authorList>
    </citation>
    <scope>NUCLEOTIDE SEQUENCE [LARGE SCALE GENOMIC DNA]</scope>
    <source>
        <strain evidence="1 2">CBS 763.97</strain>
    </source>
</reference>
<gene>
    <name evidence="1" type="ORF">BDV27DRAFT_79076</name>
</gene>
<proteinExistence type="predicted"/>